<protein>
    <submittedName>
        <fullName evidence="3">OST-HTH associated domain protein</fullName>
    </submittedName>
</protein>
<accession>A0A023B0F8</accession>
<evidence type="ECO:0000259" key="2">
    <source>
        <dbReference type="Pfam" id="PF24549"/>
    </source>
</evidence>
<comment type="caution">
    <text evidence="3">The sequence shown here is derived from an EMBL/GenBank/DDBJ whole genome shotgun (WGS) entry which is preliminary data.</text>
</comment>
<evidence type="ECO:0000259" key="1">
    <source>
        <dbReference type="Pfam" id="PF14418"/>
    </source>
</evidence>
<organism evidence="3 4">
    <name type="scientific">Gregarina niphandrodes</name>
    <name type="common">Septate eugregarine</name>
    <dbReference type="NCBI Taxonomy" id="110365"/>
    <lineage>
        <taxon>Eukaryota</taxon>
        <taxon>Sar</taxon>
        <taxon>Alveolata</taxon>
        <taxon>Apicomplexa</taxon>
        <taxon>Conoidasida</taxon>
        <taxon>Gregarinasina</taxon>
        <taxon>Eugregarinorida</taxon>
        <taxon>Gregarinidae</taxon>
        <taxon>Gregarina</taxon>
    </lineage>
</organism>
<gene>
    <name evidence="3" type="ORF">GNI_142930</name>
</gene>
<dbReference type="Pfam" id="PF24549">
    <property type="entry name" value="DUF7602"/>
    <property type="match status" value="1"/>
</dbReference>
<sequence>MVGWLEIRAQVNDQLVAEGVPSLTEQDAFLLYLMILLLYEEGVEPSKAEILFKLREHNASDALVQHAIAYYAATPQWYEVAQATDQIHCVYFRQQPKWFRGWVDLKSPRNHHPPQLWVDFLDFLLDRPGGWLFSHTRYVLAKALKKHGPLSLQRLRLGDIAHLIQLALQQEYLCYETTMIVPSWISPGFVADKRYALADHA</sequence>
<evidence type="ECO:0000313" key="4">
    <source>
        <dbReference type="Proteomes" id="UP000019763"/>
    </source>
</evidence>
<feature type="domain" description="DUF7602" evidence="2">
    <location>
        <begin position="16"/>
        <end position="101"/>
    </location>
</feature>
<feature type="non-terminal residue" evidence="3">
    <location>
        <position position="201"/>
    </location>
</feature>
<feature type="domain" description="OST-HTH associated" evidence="1">
    <location>
        <begin position="133"/>
        <end position="194"/>
    </location>
</feature>
<dbReference type="VEuPathDB" id="CryptoDB:GNI_142930"/>
<dbReference type="OrthoDB" id="447390at2759"/>
<reference evidence="3" key="1">
    <citation type="submission" date="2013-12" db="EMBL/GenBank/DDBJ databases">
        <authorList>
            <person name="Omoto C.K."/>
            <person name="Sibley D."/>
            <person name="Venepally P."/>
            <person name="Hadjithomas M."/>
            <person name="Karamycheva S."/>
            <person name="Brunk B."/>
            <person name="Roos D."/>
            <person name="Caler E."/>
            <person name="Lorenzi H."/>
        </authorList>
    </citation>
    <scope>NUCLEOTIDE SEQUENCE</scope>
</reference>
<dbReference type="RefSeq" id="XP_011132636.1">
    <property type="nucleotide sequence ID" value="XM_011134334.1"/>
</dbReference>
<evidence type="ECO:0000313" key="3">
    <source>
        <dbReference type="EMBL" id="EZG44852.1"/>
    </source>
</evidence>
<dbReference type="EMBL" id="AFNH02001057">
    <property type="protein sequence ID" value="EZG44852.1"/>
    <property type="molecule type" value="Genomic_DNA"/>
</dbReference>
<dbReference type="Pfam" id="PF14418">
    <property type="entry name" value="OHA"/>
    <property type="match status" value="1"/>
</dbReference>
<dbReference type="InterPro" id="IPR025677">
    <property type="entry name" value="OST-HTH-assoc_dom"/>
</dbReference>
<keyword evidence="4" id="KW-1185">Reference proteome</keyword>
<name>A0A023B0F8_GRENI</name>
<dbReference type="GeneID" id="22915062"/>
<dbReference type="InterPro" id="IPR056022">
    <property type="entry name" value="DUF7602"/>
</dbReference>
<dbReference type="AlphaFoldDB" id="A0A023B0F8"/>
<dbReference type="Proteomes" id="UP000019763">
    <property type="component" value="Unassembled WGS sequence"/>
</dbReference>
<proteinExistence type="predicted"/>